<feature type="region of interest" description="Disordered" evidence="1">
    <location>
        <begin position="552"/>
        <end position="572"/>
    </location>
</feature>
<dbReference type="AlphaFoldDB" id="A0A7J7LLQ3"/>
<dbReference type="PANTHER" id="PTHR33018">
    <property type="entry name" value="OS10G0338966 PROTEIN-RELATED"/>
    <property type="match status" value="1"/>
</dbReference>
<gene>
    <name evidence="2" type="ORF">GIB67_029668</name>
</gene>
<dbReference type="PANTHER" id="PTHR33018:SF37">
    <property type="entry name" value="TRANSPOSASE TNP1_EN_SPM-LIKE DOMAIN-CONTAINING PROTEIN"/>
    <property type="match status" value="1"/>
</dbReference>
<evidence type="ECO:0000313" key="2">
    <source>
        <dbReference type="EMBL" id="KAF6143499.1"/>
    </source>
</evidence>
<evidence type="ECO:0000313" key="3">
    <source>
        <dbReference type="Proteomes" id="UP000541444"/>
    </source>
</evidence>
<dbReference type="Proteomes" id="UP000541444">
    <property type="component" value="Unassembled WGS sequence"/>
</dbReference>
<accession>A0A7J7LLQ3</accession>
<dbReference type="InterPro" id="IPR027417">
    <property type="entry name" value="P-loop_NTPase"/>
</dbReference>
<reference evidence="2 3" key="1">
    <citation type="journal article" date="2020" name="IScience">
        <title>Genome Sequencing of the Endangered Kingdonia uniflora (Circaeasteraceae, Ranunculales) Reveals Potential Mechanisms of Evolutionary Specialization.</title>
        <authorList>
            <person name="Sun Y."/>
            <person name="Deng T."/>
            <person name="Zhang A."/>
            <person name="Moore M.J."/>
            <person name="Landis J.B."/>
            <person name="Lin N."/>
            <person name="Zhang H."/>
            <person name="Zhang X."/>
            <person name="Huang J."/>
            <person name="Zhang X."/>
            <person name="Sun H."/>
            <person name="Wang H."/>
        </authorList>
    </citation>
    <scope>NUCLEOTIDE SEQUENCE [LARGE SCALE GENOMIC DNA]</scope>
    <source>
        <strain evidence="2">TB1705</strain>
        <tissue evidence="2">Leaf</tissue>
    </source>
</reference>
<feature type="compositionally biased region" description="Polar residues" evidence="1">
    <location>
        <begin position="728"/>
        <end position="746"/>
    </location>
</feature>
<feature type="region of interest" description="Disordered" evidence="1">
    <location>
        <begin position="724"/>
        <end position="750"/>
    </location>
</feature>
<feature type="compositionally biased region" description="Low complexity" evidence="1">
    <location>
        <begin position="556"/>
        <end position="570"/>
    </location>
</feature>
<dbReference type="EMBL" id="JACGCM010002205">
    <property type="protein sequence ID" value="KAF6143499.1"/>
    <property type="molecule type" value="Genomic_DNA"/>
</dbReference>
<sequence>MVAMNVLTKICDNPFLLTKEEGRRILNTMGDIYVIVAEIFSMNIVEESEVQDAERMFEDLSCKISFILLLSESLILKGHNILILSHRVKMLSFVQNALLFRGYNVLWIENSTNIYEEVQIMLMKTSHNRGICHALSKVDHVIVVDGAWDRRTTEVPDFNYPIHMRGKKDTFVNRLISSSTIEQHMYNMQVYKGVKDGFTETYKVWYAHSEKEIHEDIEHVELFEQHQNEIFMDDSGNNIEKSLDGSLSTPPDLLNAVDYNENDDEGGPVGSSQEFIIEGIEYEQARMWVLKSQPCYDTWKREHDNFIKLFYFMDHTTHSLDFDSAVTDTAELELTFDLRRVANFSILWRINDAWKRHKFRLNKKYIKGKDPAKVKATPPPFVPKEVWVEFVDMCNSDAFQAQSKKNTENCSKVKVPCTAGRTSMAVVHHNLAVERNVPDEDVGRANVFIKAHTKADKTYQCPKIIEKLQENMNLYPDSNKIGHDDVLAKTLGKDKKGHMMAMGIDITPSFVANAIHIVEENEDLKATNNELKTMLLNMRKDLDDHIKKISGAPQIQPSSSYNAPSNSSQATQIQDIEESISYSDRGSTYSLFALDTQEKQSQCSRTIMNYCSTDVTDNESGDVMRNIPGHISDDLTMNNINVDAKSGVDMKECVQHQDDHNIESGCRENSKLDMNGKHFEGKAVHFSGKTSSVMHVPDLRSLNGDSEKQQMPVVTCNNMAPQVPQVVGDSTSGTSAKTSRSSVSNNDDFDEKGKLSVVQQRGRFKVTSENIALEKGIPFPMLQKSHSLQVSSILYVFSVSDLEFLNLRRKY</sequence>
<keyword evidence="3" id="KW-1185">Reference proteome</keyword>
<protein>
    <submittedName>
        <fullName evidence="2">Uncharacterized protein</fullName>
    </submittedName>
</protein>
<proteinExistence type="predicted"/>
<name>A0A7J7LLQ3_9MAGN</name>
<dbReference type="Pfam" id="PF03004">
    <property type="entry name" value="Transposase_24"/>
    <property type="match status" value="1"/>
</dbReference>
<dbReference type="SUPFAM" id="SSF52540">
    <property type="entry name" value="P-loop containing nucleoside triphosphate hydrolases"/>
    <property type="match status" value="1"/>
</dbReference>
<dbReference type="InterPro" id="IPR004252">
    <property type="entry name" value="Probable_transposase_24"/>
</dbReference>
<dbReference type="Gene3D" id="3.40.50.300">
    <property type="entry name" value="P-loop containing nucleotide triphosphate hydrolases"/>
    <property type="match status" value="1"/>
</dbReference>
<organism evidence="2 3">
    <name type="scientific">Kingdonia uniflora</name>
    <dbReference type="NCBI Taxonomy" id="39325"/>
    <lineage>
        <taxon>Eukaryota</taxon>
        <taxon>Viridiplantae</taxon>
        <taxon>Streptophyta</taxon>
        <taxon>Embryophyta</taxon>
        <taxon>Tracheophyta</taxon>
        <taxon>Spermatophyta</taxon>
        <taxon>Magnoliopsida</taxon>
        <taxon>Ranunculales</taxon>
        <taxon>Circaeasteraceae</taxon>
        <taxon>Kingdonia</taxon>
    </lineage>
</organism>
<evidence type="ECO:0000256" key="1">
    <source>
        <dbReference type="SAM" id="MobiDB-lite"/>
    </source>
</evidence>
<comment type="caution">
    <text evidence="2">The sequence shown here is derived from an EMBL/GenBank/DDBJ whole genome shotgun (WGS) entry which is preliminary data.</text>
</comment>
<dbReference type="OrthoDB" id="1063785at2759"/>